<dbReference type="Proteomes" id="UP000253790">
    <property type="component" value="Chromosome"/>
</dbReference>
<name>A0A345NMY2_9MICO</name>
<evidence type="ECO:0000313" key="2">
    <source>
        <dbReference type="Proteomes" id="UP000253790"/>
    </source>
</evidence>
<evidence type="ECO:0000313" key="1">
    <source>
        <dbReference type="EMBL" id="AXH96390.1"/>
    </source>
</evidence>
<organism evidence="1 2">
    <name type="scientific">Ornithinimicrobium avium</name>
    <dbReference type="NCBI Taxonomy" id="2283195"/>
    <lineage>
        <taxon>Bacteria</taxon>
        <taxon>Bacillati</taxon>
        <taxon>Actinomycetota</taxon>
        <taxon>Actinomycetes</taxon>
        <taxon>Micrococcales</taxon>
        <taxon>Ornithinimicrobiaceae</taxon>
        <taxon>Ornithinimicrobium</taxon>
    </lineage>
</organism>
<keyword evidence="2" id="KW-1185">Reference proteome</keyword>
<dbReference type="AlphaFoldDB" id="A0A345NMY2"/>
<protein>
    <recommendedName>
        <fullName evidence="3">Transcriptional regulator, AbiEi antitoxin, Type IV TA system</fullName>
    </recommendedName>
</protein>
<dbReference type="RefSeq" id="WP_114928155.1">
    <property type="nucleotide sequence ID" value="NZ_CP031229.1"/>
</dbReference>
<gene>
    <name evidence="1" type="ORF">DV701_09900</name>
</gene>
<evidence type="ECO:0008006" key="3">
    <source>
        <dbReference type="Google" id="ProtNLM"/>
    </source>
</evidence>
<accession>A0A345NMY2</accession>
<dbReference type="KEGG" id="orn:DV701_09900"/>
<dbReference type="EMBL" id="CP031229">
    <property type="protein sequence ID" value="AXH96390.1"/>
    <property type="molecule type" value="Genomic_DNA"/>
</dbReference>
<proteinExistence type="predicted"/>
<sequence length="321" mass="35501">MKDVITRSQALAAGITHSAQRHRLRTGRWQVVFRGVYLTRSGSPSWRQRLEAATLARGAGTVASLDCALNLWGLTDREPPVLTLAEPATTRRSAHLPGVRVRRRARLSVARRYGIPVTSAAQTILDVLALPGRRLDDDIALITRAVSRRRVSVEALRAELRHHPRHPRRAALEEILAAAAEGLGSVAEVRYVERVERPHGLPTMARQVPMDGPEATADGRTRRMDFKDEARGVVVEIDGELYHRYRQAQDRGRDRETVGRGEVTLRAGWAEVAETPCELAVDVALALRARGWTGRPTPCGPTCAVGRDVRLRRPPGRLPQG</sequence>
<dbReference type="OrthoDB" id="5146042at2"/>
<reference evidence="1 2" key="1">
    <citation type="submission" date="2018-07" db="EMBL/GenBank/DDBJ databases">
        <title>Complete genome sequencing of Ornithinimicrobium sp. AMA3305.</title>
        <authorList>
            <person name="Bae J.-W."/>
        </authorList>
    </citation>
    <scope>NUCLEOTIDE SEQUENCE [LARGE SCALE GENOMIC DNA]</scope>
    <source>
        <strain evidence="1 2">AMA3305</strain>
    </source>
</reference>